<dbReference type="RefSeq" id="WP_179980994.1">
    <property type="nucleotide sequence ID" value="NZ_LT608333.1"/>
</dbReference>
<reference evidence="1" key="1">
    <citation type="submission" date="2016-08" db="EMBL/GenBank/DDBJ databases">
        <authorList>
            <person name="Seilhamer J.J."/>
        </authorList>
    </citation>
    <scope>NUCLEOTIDE SEQUENCE</scope>
    <source>
        <strain evidence="1">86-1</strain>
    </source>
</reference>
<name>A0A212L9A9_9BACT</name>
<evidence type="ECO:0000313" key="1">
    <source>
        <dbReference type="EMBL" id="SCM74067.1"/>
    </source>
</evidence>
<sequence>MKIKNEQLEALLRQQEQSSGTIRRSGDQGSGFEAALAEQLGLVDGGASSTAEGTLPVGGMQTAQASQASMISQMLLGATGQTDEANPTEDVLQEAFTQASGTLDMWDSYVNTLGDAGKNGSLRQAYALLQGIDGQVASLKENTAGLRGQNPGLDTLVNNLEVLATTEKFKFNRGDYNV</sequence>
<organism evidence="1">
    <name type="scientific">uncultured Desulfovibrio sp</name>
    <dbReference type="NCBI Taxonomy" id="167968"/>
    <lineage>
        <taxon>Bacteria</taxon>
        <taxon>Pseudomonadati</taxon>
        <taxon>Thermodesulfobacteriota</taxon>
        <taxon>Desulfovibrionia</taxon>
        <taxon>Desulfovibrionales</taxon>
        <taxon>Desulfovibrionaceae</taxon>
        <taxon>Desulfovibrio</taxon>
        <taxon>environmental samples</taxon>
    </lineage>
</organism>
<proteinExistence type="predicted"/>
<dbReference type="EMBL" id="FMJC01000002">
    <property type="protein sequence ID" value="SCM74067.1"/>
    <property type="molecule type" value="Genomic_DNA"/>
</dbReference>
<dbReference type="AlphaFoldDB" id="A0A212L9A9"/>
<protein>
    <submittedName>
        <fullName evidence="1">Uncharacterized protein</fullName>
    </submittedName>
</protein>
<accession>A0A212L9A9</accession>
<gene>
    <name evidence="1" type="ORF">KL86DES1_21712</name>
</gene>